<dbReference type="Proteomes" id="UP001169069">
    <property type="component" value="Unassembled WGS sequence"/>
</dbReference>
<dbReference type="NCBIfam" id="TIGR00275">
    <property type="entry name" value="aminoacetone oxidase family FAD-binding enzyme"/>
    <property type="match status" value="1"/>
</dbReference>
<dbReference type="InterPro" id="IPR004792">
    <property type="entry name" value="BaiN-like"/>
</dbReference>
<dbReference type="SUPFAM" id="SSF160996">
    <property type="entry name" value="HI0933 insert domain-like"/>
    <property type="match status" value="1"/>
</dbReference>
<dbReference type="InterPro" id="IPR036188">
    <property type="entry name" value="FAD/NAD-bd_sf"/>
</dbReference>
<evidence type="ECO:0000256" key="3">
    <source>
        <dbReference type="ARBA" id="ARBA00022827"/>
    </source>
</evidence>
<gene>
    <name evidence="6" type="ORF">PGH07_07285</name>
</gene>
<evidence type="ECO:0000256" key="2">
    <source>
        <dbReference type="ARBA" id="ARBA00022630"/>
    </source>
</evidence>
<feature type="domain" description="RsdA/BaiN/AoA(So)-like insert" evidence="5">
    <location>
        <begin position="182"/>
        <end position="320"/>
    </location>
</feature>
<organism evidence="6 7">
    <name type="scientific">Sulfurovum zhangzhouensis</name>
    <dbReference type="NCBI Taxonomy" id="3019067"/>
    <lineage>
        <taxon>Bacteria</taxon>
        <taxon>Pseudomonadati</taxon>
        <taxon>Campylobacterota</taxon>
        <taxon>Epsilonproteobacteria</taxon>
        <taxon>Campylobacterales</taxon>
        <taxon>Sulfurovaceae</taxon>
        <taxon>Sulfurovum</taxon>
    </lineage>
</organism>
<keyword evidence="7" id="KW-1185">Reference proteome</keyword>
<dbReference type="EMBL" id="JAQIBD010000002">
    <property type="protein sequence ID" value="MDM5271977.1"/>
    <property type="molecule type" value="Genomic_DNA"/>
</dbReference>
<reference evidence="6" key="1">
    <citation type="submission" date="2023-01" db="EMBL/GenBank/DDBJ databases">
        <title>Sulfurovum sp. zt1-1 genome assembly.</title>
        <authorList>
            <person name="Wang J."/>
        </authorList>
    </citation>
    <scope>NUCLEOTIDE SEQUENCE</scope>
    <source>
        <strain evidence="6">Zt1-1</strain>
    </source>
</reference>
<dbReference type="PANTHER" id="PTHR42887">
    <property type="entry name" value="OS12G0638800 PROTEIN"/>
    <property type="match status" value="1"/>
</dbReference>
<dbReference type="PANTHER" id="PTHR42887:SF2">
    <property type="entry name" value="OS12G0638800 PROTEIN"/>
    <property type="match status" value="1"/>
</dbReference>
<dbReference type="Pfam" id="PF22780">
    <property type="entry name" value="HI0933_like_1st"/>
    <property type="match status" value="1"/>
</dbReference>
<dbReference type="InterPro" id="IPR055178">
    <property type="entry name" value="RsdA/BaiN/AoA(So)-like_dom"/>
</dbReference>
<dbReference type="SUPFAM" id="SSF51905">
    <property type="entry name" value="FAD/NAD(P)-binding domain"/>
    <property type="match status" value="1"/>
</dbReference>
<dbReference type="InterPro" id="IPR023166">
    <property type="entry name" value="BaiN-like_dom_sf"/>
</dbReference>
<evidence type="ECO:0000313" key="7">
    <source>
        <dbReference type="Proteomes" id="UP001169069"/>
    </source>
</evidence>
<sequence length="378" mass="41906">MNHIVIIGGGASALMLASLLPQNSATIIEANTKLGAKIQVSGGGKCNITNQVMDTAYYLGEEYFIQPALDMFDEKMLLEWLDKRGLKPVIRKDTQYFCPHSSKEILSIFHNESKKQNILLDEQVISVEKKAQYFEVKTDKRTLKAERVVVASGGLSYPQLKASDIGYKIAEAFGHHIVKTAPALVGLTLQPEQFFFKELAGASTEVMITVGEKVIQGSLLFAHKGISGPAVLNASLYWEKGKIEIDFLSGVDWNAFMRSEKNISSLLPMPKRVTKAFLLQLDLQDKQGKKVTSQELERLKSLCHYSFAPSGTFGYSKAEVTKGGVSVDQVNAYTMMSEKQEGLYFIGEVLDVTGRLGGYNFQWAFSSAYICCQHLINE</sequence>
<evidence type="ECO:0000256" key="1">
    <source>
        <dbReference type="ARBA" id="ARBA00001974"/>
    </source>
</evidence>
<accession>A0ABT7QYR1</accession>
<name>A0ABT7QYR1_9BACT</name>
<keyword evidence="3" id="KW-0274">FAD</keyword>
<feature type="domain" description="RsdA/BaiN/AoA(So)-like Rossmann fold-like" evidence="4">
    <location>
        <begin position="3"/>
        <end position="373"/>
    </location>
</feature>
<dbReference type="Pfam" id="PF03486">
    <property type="entry name" value="HI0933_like"/>
    <property type="match status" value="1"/>
</dbReference>
<evidence type="ECO:0000259" key="5">
    <source>
        <dbReference type="Pfam" id="PF22780"/>
    </source>
</evidence>
<dbReference type="Gene3D" id="2.40.30.10">
    <property type="entry name" value="Translation factors"/>
    <property type="match status" value="1"/>
</dbReference>
<comment type="caution">
    <text evidence="6">The sequence shown here is derived from an EMBL/GenBank/DDBJ whole genome shotgun (WGS) entry which is preliminary data.</text>
</comment>
<proteinExistence type="predicted"/>
<comment type="cofactor">
    <cofactor evidence="1">
        <name>FAD</name>
        <dbReference type="ChEBI" id="CHEBI:57692"/>
    </cofactor>
</comment>
<dbReference type="Gene3D" id="1.10.8.260">
    <property type="entry name" value="HI0933 insert domain-like"/>
    <property type="match status" value="1"/>
</dbReference>
<dbReference type="Gene3D" id="3.50.50.60">
    <property type="entry name" value="FAD/NAD(P)-binding domain"/>
    <property type="match status" value="1"/>
</dbReference>
<protein>
    <submittedName>
        <fullName evidence="6">Aminoacetone oxidase family FAD-binding enzyme</fullName>
    </submittedName>
</protein>
<keyword evidence="2" id="KW-0285">Flavoprotein</keyword>
<evidence type="ECO:0000259" key="4">
    <source>
        <dbReference type="Pfam" id="PF03486"/>
    </source>
</evidence>
<dbReference type="InterPro" id="IPR057661">
    <property type="entry name" value="RsdA/BaiN/AoA(So)_Rossmann"/>
</dbReference>
<evidence type="ECO:0000313" key="6">
    <source>
        <dbReference type="EMBL" id="MDM5271977.1"/>
    </source>
</evidence>
<dbReference type="RefSeq" id="WP_289413708.1">
    <property type="nucleotide sequence ID" value="NZ_JAQIBD010000002.1"/>
</dbReference>